<dbReference type="AlphaFoldDB" id="W7XL08"/>
<organism evidence="1 2">
    <name type="scientific">Tetrahymena thermophila (strain SB210)</name>
    <dbReference type="NCBI Taxonomy" id="312017"/>
    <lineage>
        <taxon>Eukaryota</taxon>
        <taxon>Sar</taxon>
        <taxon>Alveolata</taxon>
        <taxon>Ciliophora</taxon>
        <taxon>Intramacronucleata</taxon>
        <taxon>Oligohymenophorea</taxon>
        <taxon>Hymenostomatida</taxon>
        <taxon>Tetrahymenina</taxon>
        <taxon>Tetrahymenidae</taxon>
        <taxon>Tetrahymena</taxon>
    </lineage>
</organism>
<evidence type="ECO:0000313" key="1">
    <source>
        <dbReference type="EMBL" id="EWS75464.1"/>
    </source>
</evidence>
<sequence>MSLILQKTIKNILFDSQYKLYNLRGRILILKKIQKQLYKFALRYLSSVWIQPLQKFHPQES</sequence>
<accession>W7XL08</accession>
<protein>
    <submittedName>
        <fullName evidence="1">Uncharacterized protein</fullName>
    </submittedName>
</protein>
<reference evidence="2" key="1">
    <citation type="journal article" date="2006" name="PLoS Biol.">
        <title>Macronuclear genome sequence of the ciliate Tetrahymena thermophila, a model eukaryote.</title>
        <authorList>
            <person name="Eisen J.A."/>
            <person name="Coyne R.S."/>
            <person name="Wu M."/>
            <person name="Wu D."/>
            <person name="Thiagarajan M."/>
            <person name="Wortman J.R."/>
            <person name="Badger J.H."/>
            <person name="Ren Q."/>
            <person name="Amedeo P."/>
            <person name="Jones K.M."/>
            <person name="Tallon L.J."/>
            <person name="Delcher A.L."/>
            <person name="Salzberg S.L."/>
            <person name="Silva J.C."/>
            <person name="Haas B.J."/>
            <person name="Majoros W.H."/>
            <person name="Farzad M."/>
            <person name="Carlton J.M."/>
            <person name="Smith R.K. Jr."/>
            <person name="Garg J."/>
            <person name="Pearlman R.E."/>
            <person name="Karrer K.M."/>
            <person name="Sun L."/>
            <person name="Manning G."/>
            <person name="Elde N.C."/>
            <person name="Turkewitz A.P."/>
            <person name="Asai D.J."/>
            <person name="Wilkes D.E."/>
            <person name="Wang Y."/>
            <person name="Cai H."/>
            <person name="Collins K."/>
            <person name="Stewart B.A."/>
            <person name="Lee S.R."/>
            <person name="Wilamowska K."/>
            <person name="Weinberg Z."/>
            <person name="Ruzzo W.L."/>
            <person name="Wloga D."/>
            <person name="Gaertig J."/>
            <person name="Frankel J."/>
            <person name="Tsao C.-C."/>
            <person name="Gorovsky M.A."/>
            <person name="Keeling P.J."/>
            <person name="Waller R.F."/>
            <person name="Patron N.J."/>
            <person name="Cherry J.M."/>
            <person name="Stover N.A."/>
            <person name="Krieger C.J."/>
            <person name="del Toro C."/>
            <person name="Ryder H.F."/>
            <person name="Williamson S.C."/>
            <person name="Barbeau R.A."/>
            <person name="Hamilton E.P."/>
            <person name="Orias E."/>
        </authorList>
    </citation>
    <scope>NUCLEOTIDE SEQUENCE [LARGE SCALE GENOMIC DNA]</scope>
    <source>
        <strain evidence="2">SB210</strain>
    </source>
</reference>
<dbReference type="InParanoid" id="W7XL08"/>
<gene>
    <name evidence="1" type="ORF">TTHERM_000809259</name>
</gene>
<dbReference type="KEGG" id="tet:TTHERM_000809259"/>
<proteinExistence type="predicted"/>
<dbReference type="GeneID" id="24440761"/>
<dbReference type="EMBL" id="GG662769">
    <property type="protein sequence ID" value="EWS75464.1"/>
    <property type="molecule type" value="Genomic_DNA"/>
</dbReference>
<dbReference type="Proteomes" id="UP000009168">
    <property type="component" value="Unassembled WGS sequence"/>
</dbReference>
<dbReference type="RefSeq" id="XP_012652011.1">
    <property type="nucleotide sequence ID" value="XM_012796557.1"/>
</dbReference>
<name>W7XL08_TETTS</name>
<keyword evidence="2" id="KW-1185">Reference proteome</keyword>
<evidence type="ECO:0000313" key="2">
    <source>
        <dbReference type="Proteomes" id="UP000009168"/>
    </source>
</evidence>